<dbReference type="GO" id="GO:0098609">
    <property type="term" value="P:cell-cell adhesion"/>
    <property type="evidence" value="ECO:0007669"/>
    <property type="project" value="TreeGrafter"/>
</dbReference>
<dbReference type="GO" id="GO:0030247">
    <property type="term" value="F:polysaccharide binding"/>
    <property type="evidence" value="ECO:0007669"/>
    <property type="project" value="TreeGrafter"/>
</dbReference>
<evidence type="ECO:0000313" key="2">
    <source>
        <dbReference type="EMBL" id="KUP91231.1"/>
    </source>
</evidence>
<dbReference type="InterPro" id="IPR037221">
    <property type="entry name" value="H-type_lectin_dom_sf"/>
</dbReference>
<accession>A0A132BS87</accession>
<gene>
    <name evidence="2" type="ORF">TRIHO_39180</name>
</gene>
<dbReference type="Pfam" id="PF09458">
    <property type="entry name" value="H_lectin"/>
    <property type="match status" value="1"/>
</dbReference>
<dbReference type="SUPFAM" id="SSF141086">
    <property type="entry name" value="Agglutinin HPA-like"/>
    <property type="match status" value="1"/>
</dbReference>
<sequence>MKPAEISWPVSFLFKCFVSNLKFVFFVKGDDPLRSFRLRNPRTGIAQGDIEVFSEFDSGGSMWTGAGPRERRLTVAFDHPYRVPPAVQITASLMDMHQDTAHRSELVAENISETGFDVVFRTWSDSRVARVRAAWLAIGDLPFEDDWDVE</sequence>
<feature type="domain" description="H-type lectin" evidence="1">
    <location>
        <begin position="74"/>
        <end position="138"/>
    </location>
</feature>
<dbReference type="InterPro" id="IPR052487">
    <property type="entry name" value="Galactose-binding_lectin"/>
</dbReference>
<dbReference type="GO" id="GO:0098636">
    <property type="term" value="C:protein complex involved in cell adhesion"/>
    <property type="evidence" value="ECO:0007669"/>
    <property type="project" value="TreeGrafter"/>
</dbReference>
<reference evidence="2 3" key="1">
    <citation type="submission" date="2015-12" db="EMBL/GenBank/DDBJ databases">
        <title>Genome sequence of the marine Rhodobacteraceae strain O3.65, Candidatus Tritonibacter horizontis.</title>
        <authorList>
            <person name="Poehlein A."/>
            <person name="Giebel H.A."/>
            <person name="Voget S."/>
            <person name="Brinkhoff T."/>
        </authorList>
    </citation>
    <scope>NUCLEOTIDE SEQUENCE [LARGE SCALE GENOMIC DNA]</scope>
    <source>
        <strain evidence="2 3">O3.65</strain>
    </source>
</reference>
<dbReference type="GO" id="GO:0070492">
    <property type="term" value="F:oligosaccharide binding"/>
    <property type="evidence" value="ECO:0007669"/>
    <property type="project" value="TreeGrafter"/>
</dbReference>
<dbReference type="GO" id="GO:0045335">
    <property type="term" value="C:phagocytic vesicle"/>
    <property type="evidence" value="ECO:0007669"/>
    <property type="project" value="TreeGrafter"/>
</dbReference>
<keyword evidence="3" id="KW-1185">Reference proteome</keyword>
<dbReference type="PATRIC" id="fig|1768241.3.peg.4087"/>
<dbReference type="GO" id="GO:0009986">
    <property type="term" value="C:cell surface"/>
    <property type="evidence" value="ECO:0007669"/>
    <property type="project" value="TreeGrafter"/>
</dbReference>
<proteinExistence type="predicted"/>
<dbReference type="PANTHER" id="PTHR46938:SF1">
    <property type="entry name" value="DISCOIDIN-1 SUBUNIT A-RELATED"/>
    <property type="match status" value="1"/>
</dbReference>
<dbReference type="AlphaFoldDB" id="A0A132BS87"/>
<evidence type="ECO:0000259" key="1">
    <source>
        <dbReference type="Pfam" id="PF09458"/>
    </source>
</evidence>
<dbReference type="Proteomes" id="UP000068382">
    <property type="component" value="Unassembled WGS sequence"/>
</dbReference>
<dbReference type="EMBL" id="LPUY01000101">
    <property type="protein sequence ID" value="KUP91231.1"/>
    <property type="molecule type" value="Genomic_DNA"/>
</dbReference>
<dbReference type="GO" id="GO:0046871">
    <property type="term" value="F:N-acetylgalactosamine binding"/>
    <property type="evidence" value="ECO:0007669"/>
    <property type="project" value="TreeGrafter"/>
</dbReference>
<dbReference type="PANTHER" id="PTHR46938">
    <property type="entry name" value="DISCOIDIN-1 SUBUNIT A-RELATED-RELATED"/>
    <property type="match status" value="1"/>
</dbReference>
<dbReference type="InterPro" id="IPR019019">
    <property type="entry name" value="H-type_lectin_domain"/>
</dbReference>
<comment type="caution">
    <text evidence="2">The sequence shown here is derived from an EMBL/GenBank/DDBJ whole genome shotgun (WGS) entry which is preliminary data.</text>
</comment>
<keyword evidence="2" id="KW-0430">Lectin</keyword>
<evidence type="ECO:0000313" key="3">
    <source>
        <dbReference type="Proteomes" id="UP000068382"/>
    </source>
</evidence>
<organism evidence="2 3">
    <name type="scientific">Tritonibacter horizontis</name>
    <dbReference type="NCBI Taxonomy" id="1768241"/>
    <lineage>
        <taxon>Bacteria</taxon>
        <taxon>Pseudomonadati</taxon>
        <taxon>Pseudomonadota</taxon>
        <taxon>Alphaproteobacteria</taxon>
        <taxon>Rhodobacterales</taxon>
        <taxon>Paracoccaceae</taxon>
        <taxon>Tritonibacter</taxon>
    </lineage>
</organism>
<dbReference type="Gene3D" id="2.60.40.2080">
    <property type="match status" value="1"/>
</dbReference>
<protein>
    <submittedName>
        <fullName evidence="2">H-type lectin domain protein</fullName>
    </submittedName>
</protein>
<name>A0A132BS87_9RHOB</name>